<gene>
    <name evidence="1" type="ORF">DPX39_010049100</name>
</gene>
<dbReference type="Proteomes" id="UP000266743">
    <property type="component" value="Chromosome 1"/>
</dbReference>
<reference evidence="1 2" key="1">
    <citation type="submission" date="2018-09" db="EMBL/GenBank/DDBJ databases">
        <title>whole genome sequence of T. equiperdum IVM-t1 strain.</title>
        <authorList>
            <person name="Suganuma K."/>
        </authorList>
    </citation>
    <scope>NUCLEOTIDE SEQUENCE [LARGE SCALE GENOMIC DNA]</scope>
    <source>
        <strain evidence="1 2">IVM-t1</strain>
    </source>
</reference>
<evidence type="ECO:0000313" key="1">
    <source>
        <dbReference type="EMBL" id="RHW74493.1"/>
    </source>
</evidence>
<dbReference type="EMBL" id="QSBY01000001">
    <property type="protein sequence ID" value="RHW74493.1"/>
    <property type="molecule type" value="Genomic_DNA"/>
</dbReference>
<comment type="caution">
    <text evidence="1">The sequence shown here is derived from an EMBL/GenBank/DDBJ whole genome shotgun (WGS) entry which is preliminary data.</text>
</comment>
<protein>
    <submittedName>
        <fullName evidence="1">Uncharacterized protein</fullName>
    </submittedName>
</protein>
<accession>A0A3L6LCW7</accession>
<sequence>MVTKHLVAKLPM</sequence>
<proteinExistence type="predicted"/>
<organism evidence="1 2">
    <name type="scientific">Trypanosoma brucei equiperdum</name>
    <dbReference type="NCBI Taxonomy" id="630700"/>
    <lineage>
        <taxon>Eukaryota</taxon>
        <taxon>Discoba</taxon>
        <taxon>Euglenozoa</taxon>
        <taxon>Kinetoplastea</taxon>
        <taxon>Metakinetoplastina</taxon>
        <taxon>Trypanosomatida</taxon>
        <taxon>Trypanosomatidae</taxon>
        <taxon>Trypanosoma</taxon>
    </lineage>
</organism>
<evidence type="ECO:0000313" key="2">
    <source>
        <dbReference type="Proteomes" id="UP000266743"/>
    </source>
</evidence>
<name>A0A3L6LCW7_9TRYP</name>